<name>A0A511AK70_9MICO</name>
<accession>A0A511AK70</accession>
<evidence type="ECO:0000313" key="1">
    <source>
        <dbReference type="EMBL" id="GEK87733.1"/>
    </source>
</evidence>
<dbReference type="OrthoDB" id="5050566at2"/>
<reference evidence="1 2" key="1">
    <citation type="submission" date="2019-07" db="EMBL/GenBank/DDBJ databases">
        <title>Whole genome shotgun sequence of Microbacterium aerolatum NBRC 103071.</title>
        <authorList>
            <person name="Hosoyama A."/>
            <person name="Uohara A."/>
            <person name="Ohji S."/>
            <person name="Ichikawa N."/>
        </authorList>
    </citation>
    <scope>NUCLEOTIDE SEQUENCE [LARGE SCALE GENOMIC DNA]</scope>
    <source>
        <strain evidence="1 2">NBRC 103071</strain>
    </source>
</reference>
<dbReference type="AlphaFoldDB" id="A0A511AK70"/>
<evidence type="ECO:0000313" key="2">
    <source>
        <dbReference type="Proteomes" id="UP000321225"/>
    </source>
</evidence>
<sequence>MLRRLIDLRVDRDSVAMGDDVVSHAGSMTVPHGTLLSAALEQSSPELRSSGWSWVVLVDGETAAVWSVDHGVQLLIDDRRLKHGPVEIFFRYFVRIDPAWLFDRLAQGEKANRRALEEEYAPIAREKYSAELRRREREIDGRFLSPDCVDALRHYGADITLHADMACDFIHAGQAWAVRRADTMFQVFRGGGGPIASIRPRALGEAWLVAMVGSRMRTETGQASLPDIAPLPGLELTRSGGRWMSHGQTVVQVRSDHQADVARFAYGRTVTEVRTLLDA</sequence>
<dbReference type="RefSeq" id="WP_147040622.1">
    <property type="nucleotide sequence ID" value="NZ_BJUW01000018.1"/>
</dbReference>
<comment type="caution">
    <text evidence="1">The sequence shown here is derived from an EMBL/GenBank/DDBJ whole genome shotgun (WGS) entry which is preliminary data.</text>
</comment>
<dbReference type="EMBL" id="BJUW01000018">
    <property type="protein sequence ID" value="GEK87733.1"/>
    <property type="molecule type" value="Genomic_DNA"/>
</dbReference>
<organism evidence="1 2">
    <name type="scientific">Microbacterium aerolatum</name>
    <dbReference type="NCBI Taxonomy" id="153731"/>
    <lineage>
        <taxon>Bacteria</taxon>
        <taxon>Bacillati</taxon>
        <taxon>Actinomycetota</taxon>
        <taxon>Actinomycetes</taxon>
        <taxon>Micrococcales</taxon>
        <taxon>Microbacteriaceae</taxon>
        <taxon>Microbacterium</taxon>
    </lineage>
</organism>
<gene>
    <name evidence="1" type="ORF">MAE01_29090</name>
</gene>
<keyword evidence="2" id="KW-1185">Reference proteome</keyword>
<protein>
    <submittedName>
        <fullName evidence="1">Uncharacterized protein</fullName>
    </submittedName>
</protein>
<proteinExistence type="predicted"/>
<dbReference type="Proteomes" id="UP000321225">
    <property type="component" value="Unassembled WGS sequence"/>
</dbReference>